<sequence length="89" mass="9178">MSTEEFWAALGVGQSAYEAVLAHPGVSGSAVLVDDRPTNLAAASATGFRPVLFHSEDTAANLVPGLEVTSARSMPELLEVLLATHTSAV</sequence>
<keyword evidence="2" id="KW-1185">Reference proteome</keyword>
<evidence type="ECO:0008006" key="3">
    <source>
        <dbReference type="Google" id="ProtNLM"/>
    </source>
</evidence>
<dbReference type="InterPro" id="IPR023214">
    <property type="entry name" value="HAD_sf"/>
</dbReference>
<dbReference type="RefSeq" id="WP_131361899.1">
    <property type="nucleotide sequence ID" value="NZ_SJKB01000010.1"/>
</dbReference>
<reference evidence="1 2" key="1">
    <citation type="submission" date="2019-02" db="EMBL/GenBank/DDBJ databases">
        <title>Kribbella capetownensis sp. nov. and Kribbella speibonae sp. nov., isolated from soil.</title>
        <authorList>
            <person name="Curtis S.M."/>
            <person name="Norton I."/>
            <person name="Everest G.J."/>
            <person name="Meyers P.R."/>
        </authorList>
    </citation>
    <scope>NUCLEOTIDE SEQUENCE [LARGE SCALE GENOMIC DNA]</scope>
    <source>
        <strain evidence="1 2">NRRL B-24813</strain>
    </source>
</reference>
<dbReference type="Gene3D" id="3.40.50.1000">
    <property type="entry name" value="HAD superfamily/HAD-like"/>
    <property type="match status" value="1"/>
</dbReference>
<protein>
    <recommendedName>
        <fullName evidence="3">HAD family hydrolase</fullName>
    </recommendedName>
</protein>
<comment type="caution">
    <text evidence="1">The sequence shown here is derived from an EMBL/GenBank/DDBJ whole genome shotgun (WGS) entry which is preliminary data.</text>
</comment>
<accession>A0A4R0KCZ2</accession>
<evidence type="ECO:0000313" key="2">
    <source>
        <dbReference type="Proteomes" id="UP000291144"/>
    </source>
</evidence>
<dbReference type="Proteomes" id="UP000291144">
    <property type="component" value="Unassembled WGS sequence"/>
</dbReference>
<evidence type="ECO:0000313" key="1">
    <source>
        <dbReference type="EMBL" id="TCC57550.1"/>
    </source>
</evidence>
<dbReference type="AlphaFoldDB" id="A0A4R0KCZ2"/>
<organism evidence="1 2">
    <name type="scientific">Kribbella pittospori</name>
    <dbReference type="NCBI Taxonomy" id="722689"/>
    <lineage>
        <taxon>Bacteria</taxon>
        <taxon>Bacillati</taxon>
        <taxon>Actinomycetota</taxon>
        <taxon>Actinomycetes</taxon>
        <taxon>Propionibacteriales</taxon>
        <taxon>Kribbellaceae</taxon>
        <taxon>Kribbella</taxon>
    </lineage>
</organism>
<gene>
    <name evidence="1" type="ORF">E0H73_29705</name>
</gene>
<name>A0A4R0KCZ2_9ACTN</name>
<proteinExistence type="predicted"/>
<dbReference type="OrthoDB" id="9795007at2"/>
<dbReference type="EMBL" id="SJKB01000010">
    <property type="protein sequence ID" value="TCC57550.1"/>
    <property type="molecule type" value="Genomic_DNA"/>
</dbReference>